<dbReference type="Pfam" id="PF13231">
    <property type="entry name" value="PMT_2"/>
    <property type="match status" value="1"/>
</dbReference>
<feature type="transmembrane region" description="Helical" evidence="8">
    <location>
        <begin position="115"/>
        <end position="133"/>
    </location>
</feature>
<evidence type="ECO:0000256" key="4">
    <source>
        <dbReference type="ARBA" id="ARBA00022679"/>
    </source>
</evidence>
<dbReference type="AlphaFoldDB" id="A0A4Q0P4X6"/>
<feature type="transmembrane region" description="Helical" evidence="8">
    <location>
        <begin position="185"/>
        <end position="202"/>
    </location>
</feature>
<gene>
    <name evidence="10" type="ORF">DSM00_2492</name>
</gene>
<evidence type="ECO:0000313" key="10">
    <source>
        <dbReference type="EMBL" id="RXG21643.1"/>
    </source>
</evidence>
<keyword evidence="3" id="KW-0328">Glycosyltransferase</keyword>
<feature type="transmembrane region" description="Helical" evidence="8">
    <location>
        <begin position="349"/>
        <end position="375"/>
    </location>
</feature>
<evidence type="ECO:0000256" key="2">
    <source>
        <dbReference type="ARBA" id="ARBA00022475"/>
    </source>
</evidence>
<feature type="transmembrane region" description="Helical" evidence="8">
    <location>
        <begin position="209"/>
        <end position="228"/>
    </location>
</feature>
<feature type="transmembrane region" description="Helical" evidence="8">
    <location>
        <begin position="292"/>
        <end position="311"/>
    </location>
</feature>
<organism evidence="10 11">
    <name type="scientific">Leeuwenhoekiella aequorea</name>
    <dbReference type="NCBI Taxonomy" id="283736"/>
    <lineage>
        <taxon>Bacteria</taxon>
        <taxon>Pseudomonadati</taxon>
        <taxon>Bacteroidota</taxon>
        <taxon>Flavobacteriia</taxon>
        <taxon>Flavobacteriales</taxon>
        <taxon>Flavobacteriaceae</taxon>
        <taxon>Leeuwenhoekiella</taxon>
    </lineage>
</organism>
<keyword evidence="6 8" id="KW-1133">Transmembrane helix</keyword>
<dbReference type="OrthoDB" id="8353433at2"/>
<dbReference type="PANTHER" id="PTHR33908">
    <property type="entry name" value="MANNOSYLTRANSFERASE YKCB-RELATED"/>
    <property type="match status" value="1"/>
</dbReference>
<feature type="transmembrane region" description="Helical" evidence="8">
    <location>
        <begin position="258"/>
        <end position="280"/>
    </location>
</feature>
<feature type="transmembrane region" description="Helical" evidence="8">
    <location>
        <begin position="83"/>
        <end position="103"/>
    </location>
</feature>
<dbReference type="PANTHER" id="PTHR33908:SF3">
    <property type="entry name" value="UNDECAPRENYL PHOSPHATE-ALPHA-4-AMINO-4-DEOXY-L-ARABINOSE ARABINOSYL TRANSFERASE"/>
    <property type="match status" value="1"/>
</dbReference>
<keyword evidence="4 10" id="KW-0808">Transferase</keyword>
<dbReference type="EMBL" id="QOVM01000005">
    <property type="protein sequence ID" value="RXG21643.1"/>
    <property type="molecule type" value="Genomic_DNA"/>
</dbReference>
<accession>A0A4Q0P4X6</accession>
<keyword evidence="2" id="KW-1003">Cell membrane</keyword>
<dbReference type="RefSeq" id="WP_128758255.1">
    <property type="nucleotide sequence ID" value="NZ_QOVM01000005.1"/>
</dbReference>
<feature type="transmembrane region" description="Helical" evidence="8">
    <location>
        <begin position="413"/>
        <end position="431"/>
    </location>
</feature>
<proteinExistence type="predicted"/>
<evidence type="ECO:0000259" key="9">
    <source>
        <dbReference type="Pfam" id="PF13231"/>
    </source>
</evidence>
<sequence length="546" mass="63252">MKIEEKYYPFIVVLTCLLLFFPHLDILYANIMEARNFNTAREMLHFDNWIFTTMNGEARYEKPPLPTWLSAFSGAIFGVNKLWALRLPSAIVTTLLVYFSYLFSIKRLQLPAKQALYGALLVATSFYVIFAGRNGTWDIFAHAFMLLGIYFLFQFFSTDIKKYTSAILAGLFIGLSFMSKGPVSHFALLLPFLISYLFIFRIRSSSGRAFPFMILIIIALALSSWWALALYFGDTDTAASIANKEATAWANHNTRPFYYYWSFFTQSGIWTIPAFIGLLYPYLKTRVLNLKAYQFTLLWTLSAVVLLSIIPEKKSRYLLPVLIPLALNTSFYIDYLVRKFSELKDKREVLPVYFNFSIIALAAALACPFLIYLFVDDFTGILWVYYSLFQVGCLFVAIFIIKNLKRKNIENAFYTVIFFTCLIITCGFPFIKVTYTNTNYKELAPKIVELERLNKPVFLYENSSPELIWDLGKRLPVLMSREGINYPKETSFYVIVEREQEELAKEKMVGYDFILQDCYDGNITSKKDRNYKIRRVGCLYLVNATD</sequence>
<evidence type="ECO:0000256" key="1">
    <source>
        <dbReference type="ARBA" id="ARBA00004651"/>
    </source>
</evidence>
<dbReference type="GO" id="GO:0005886">
    <property type="term" value="C:plasma membrane"/>
    <property type="evidence" value="ECO:0007669"/>
    <property type="project" value="UniProtKB-SubCell"/>
</dbReference>
<feature type="transmembrane region" description="Helical" evidence="8">
    <location>
        <begin position="381"/>
        <end position="401"/>
    </location>
</feature>
<feature type="domain" description="Glycosyltransferase RgtA/B/C/D-like" evidence="9">
    <location>
        <begin position="62"/>
        <end position="225"/>
    </location>
</feature>
<dbReference type="GO" id="GO:0010041">
    <property type="term" value="P:response to iron(III) ion"/>
    <property type="evidence" value="ECO:0007669"/>
    <property type="project" value="TreeGrafter"/>
</dbReference>
<protein>
    <submittedName>
        <fullName evidence="10">4-amino-4-deoxy-L-arabinose transferase-like glycosyltransferase</fullName>
    </submittedName>
</protein>
<comment type="subcellular location">
    <subcellularLocation>
        <location evidence="1">Cell membrane</location>
        <topology evidence="1">Multi-pass membrane protein</topology>
    </subcellularLocation>
</comment>
<dbReference type="Proteomes" id="UP000289238">
    <property type="component" value="Unassembled WGS sequence"/>
</dbReference>
<feature type="transmembrane region" description="Helical" evidence="8">
    <location>
        <begin position="317"/>
        <end position="337"/>
    </location>
</feature>
<keyword evidence="5 8" id="KW-0812">Transmembrane</keyword>
<evidence type="ECO:0000256" key="6">
    <source>
        <dbReference type="ARBA" id="ARBA00022989"/>
    </source>
</evidence>
<comment type="caution">
    <text evidence="10">The sequence shown here is derived from an EMBL/GenBank/DDBJ whole genome shotgun (WGS) entry which is preliminary data.</text>
</comment>
<feature type="transmembrane region" description="Helical" evidence="8">
    <location>
        <begin position="139"/>
        <end position="156"/>
    </location>
</feature>
<evidence type="ECO:0000256" key="5">
    <source>
        <dbReference type="ARBA" id="ARBA00022692"/>
    </source>
</evidence>
<dbReference type="GO" id="GO:0009103">
    <property type="term" value="P:lipopolysaccharide biosynthetic process"/>
    <property type="evidence" value="ECO:0007669"/>
    <property type="project" value="UniProtKB-ARBA"/>
</dbReference>
<keyword evidence="11" id="KW-1185">Reference proteome</keyword>
<dbReference type="GO" id="GO:0016763">
    <property type="term" value="F:pentosyltransferase activity"/>
    <property type="evidence" value="ECO:0007669"/>
    <property type="project" value="TreeGrafter"/>
</dbReference>
<reference evidence="10 11" key="1">
    <citation type="submission" date="2018-07" db="EMBL/GenBank/DDBJ databases">
        <title>Leeuwenhoekiella genomics.</title>
        <authorList>
            <person name="Tahon G."/>
            <person name="Willems A."/>
        </authorList>
    </citation>
    <scope>NUCLEOTIDE SEQUENCE [LARGE SCALE GENOMIC DNA]</scope>
    <source>
        <strain evidence="10 11">LMG 22550</strain>
    </source>
</reference>
<dbReference type="InterPro" id="IPR038731">
    <property type="entry name" value="RgtA/B/C-like"/>
</dbReference>
<dbReference type="InterPro" id="IPR050297">
    <property type="entry name" value="LipidA_mod_glycosyltrf_83"/>
</dbReference>
<keyword evidence="7 8" id="KW-0472">Membrane</keyword>
<evidence type="ECO:0000256" key="7">
    <source>
        <dbReference type="ARBA" id="ARBA00023136"/>
    </source>
</evidence>
<evidence type="ECO:0000256" key="8">
    <source>
        <dbReference type="SAM" id="Phobius"/>
    </source>
</evidence>
<evidence type="ECO:0000256" key="3">
    <source>
        <dbReference type="ARBA" id="ARBA00022676"/>
    </source>
</evidence>
<name>A0A4Q0P4X6_9FLAO</name>
<evidence type="ECO:0000313" key="11">
    <source>
        <dbReference type="Proteomes" id="UP000289238"/>
    </source>
</evidence>
<feature type="transmembrane region" description="Helical" evidence="8">
    <location>
        <begin position="7"/>
        <end position="29"/>
    </location>
</feature>